<accession>A0A075LRN2</accession>
<dbReference type="Pfam" id="PF00359">
    <property type="entry name" value="PTS_EIIA_2"/>
    <property type="match status" value="1"/>
</dbReference>
<keyword evidence="3" id="KW-0963">Cytoplasm</keyword>
<evidence type="ECO:0000256" key="7">
    <source>
        <dbReference type="ARBA" id="ARBA00022777"/>
    </source>
</evidence>
<evidence type="ECO:0000259" key="12">
    <source>
        <dbReference type="PROSITE" id="PS51094"/>
    </source>
</evidence>
<dbReference type="GO" id="GO:0016301">
    <property type="term" value="F:kinase activity"/>
    <property type="evidence" value="ECO:0007669"/>
    <property type="project" value="UniProtKB-KW"/>
</dbReference>
<reference evidence="15 16" key="1">
    <citation type="submission" date="2014-07" db="EMBL/GenBank/DDBJ databases">
        <title>Complete genome sequence of a moderately halophilic bacterium Terribacillus aidingensis MP602, isolated from Cryptomeria fortunei in Tianmu mountain in China.</title>
        <authorList>
            <person name="Wang Y."/>
            <person name="Lu P."/>
            <person name="Zhang L."/>
        </authorList>
    </citation>
    <scope>NUCLEOTIDE SEQUENCE [LARGE SCALE GENOMIC DNA]</scope>
    <source>
        <strain evidence="15 16">MP602</strain>
    </source>
</reference>
<sequence>MNLNERNAAILDALLSNPSVSSNLIEKRFSLSKRQLGYTINKVNSWLKQMGLPLIERTSQGYFLIDEKVFTTLNHVKESAEQSHSSVLSVRQRMHLLLCMLVSKDDLSLDYFSISLDISRNTILRDLKNLQKHLEPFQLQIRYSRRHGYHIEGNEMQIRKALMSTLMEFIGTDDGLSILLDVLELGENCLHEFRSRIEQVEQKLSIKFTDEKMKTMPITLFLILDRIRKGKCLTDSPISNKELAGTKEYQAAEELLFDQEGLPEAERLFITLHLLSANVITTHMEAADTFPDLYPAVDSMLSLFEKVACIRVQERKQLLHKLMQHIKPAYYRIKYHLTDTTPVPGVLSGEFRALHQLVKRSLEPLELFIHSEIPENEQLYITLLIGGWIRQQGESIGEKVKAIVVCPHGVSVSKLMFHELSGLFPEFIFLDSMSVREFTTYDLEYDLVFSPVLLETSRKLFITKTMLDVHEKRLLRKQVISYIHGFISKEVRSSDIMQIIKNHSIVKNEQALEEELHAYLSQVDQHVVPTTAEEMQPLQLSDFLTDRHLKMTYQLGSWEDAVRSCANSLLDKGIIEKRYIDAMIKGCEEDPYIVIGPGIAIPHASPEDGVVRTGMSLLKIKNGVQYLNHRIHIIVVIAAKDKKEHIHALMQLMKLSKSEADMKALINGTTIPEMKRIIQQYSDDTVKEKEFYYG</sequence>
<dbReference type="InterPro" id="IPR036634">
    <property type="entry name" value="PRD_sf"/>
</dbReference>
<evidence type="ECO:0000313" key="16">
    <source>
        <dbReference type="Proteomes" id="UP000027980"/>
    </source>
</evidence>
<dbReference type="Gene3D" id="1.10.1790.10">
    <property type="entry name" value="PRD domain"/>
    <property type="match status" value="1"/>
</dbReference>
<evidence type="ECO:0000256" key="11">
    <source>
        <dbReference type="ARBA" id="ARBA00042072"/>
    </source>
</evidence>
<dbReference type="EMBL" id="CP008876">
    <property type="protein sequence ID" value="AIF67123.1"/>
    <property type="molecule type" value="Genomic_DNA"/>
</dbReference>
<dbReference type="InterPro" id="IPR013011">
    <property type="entry name" value="PTS_EIIB_2"/>
</dbReference>
<dbReference type="InterPro" id="IPR036388">
    <property type="entry name" value="WH-like_DNA-bd_sf"/>
</dbReference>
<keyword evidence="4" id="KW-0597">Phosphoprotein</keyword>
<dbReference type="CDD" id="cd00211">
    <property type="entry name" value="PTS_IIA_fru"/>
    <property type="match status" value="1"/>
</dbReference>
<feature type="domain" description="PTS EIIA type-2" evidence="12">
    <location>
        <begin position="542"/>
        <end position="681"/>
    </location>
</feature>
<dbReference type="InterPro" id="IPR002178">
    <property type="entry name" value="PTS_EIIA_type-2_dom"/>
</dbReference>
<dbReference type="AlphaFoldDB" id="A0A075LRN2"/>
<proteinExistence type="predicted"/>
<dbReference type="Gene3D" id="1.10.10.10">
    <property type="entry name" value="Winged helix-like DNA-binding domain superfamily/Winged helix DNA-binding domain"/>
    <property type="match status" value="1"/>
</dbReference>
<dbReference type="CDD" id="cd05568">
    <property type="entry name" value="PTS_IIB_bgl_like"/>
    <property type="match status" value="1"/>
</dbReference>
<dbReference type="GO" id="GO:0006355">
    <property type="term" value="P:regulation of DNA-templated transcription"/>
    <property type="evidence" value="ECO:0007669"/>
    <property type="project" value="InterPro"/>
</dbReference>
<evidence type="ECO:0000256" key="2">
    <source>
        <dbReference type="ARBA" id="ARBA00022448"/>
    </source>
</evidence>
<dbReference type="SUPFAM" id="SSF63520">
    <property type="entry name" value="PTS-regulatory domain, PRD"/>
    <property type="match status" value="2"/>
</dbReference>
<evidence type="ECO:0000256" key="6">
    <source>
        <dbReference type="ARBA" id="ARBA00022683"/>
    </source>
</evidence>
<dbReference type="OrthoDB" id="369398at2"/>
<evidence type="ECO:0000259" key="14">
    <source>
        <dbReference type="PROSITE" id="PS51372"/>
    </source>
</evidence>
<evidence type="ECO:0000256" key="3">
    <source>
        <dbReference type="ARBA" id="ARBA00022490"/>
    </source>
</evidence>
<evidence type="ECO:0000259" key="13">
    <source>
        <dbReference type="PROSITE" id="PS51099"/>
    </source>
</evidence>
<dbReference type="PROSITE" id="PS51094">
    <property type="entry name" value="PTS_EIIA_TYPE_2"/>
    <property type="match status" value="1"/>
</dbReference>
<organism evidence="15 16">
    <name type="scientific">Terribacillus saccharophilus</name>
    <dbReference type="NCBI Taxonomy" id="361277"/>
    <lineage>
        <taxon>Bacteria</taxon>
        <taxon>Bacillati</taxon>
        <taxon>Bacillota</taxon>
        <taxon>Bacilli</taxon>
        <taxon>Bacillales</taxon>
        <taxon>Bacillaceae</taxon>
        <taxon>Terribacillus</taxon>
    </lineage>
</organism>
<keyword evidence="5" id="KW-0808">Transferase</keyword>
<feature type="domain" description="PRD" evidence="14">
    <location>
        <begin position="288"/>
        <end position="395"/>
    </location>
</feature>
<evidence type="ECO:0000256" key="1">
    <source>
        <dbReference type="ARBA" id="ARBA00004496"/>
    </source>
</evidence>
<keyword evidence="7" id="KW-0418">Kinase</keyword>
<evidence type="ECO:0000256" key="10">
    <source>
        <dbReference type="ARBA" id="ARBA00041175"/>
    </source>
</evidence>
<protein>
    <recommendedName>
        <fullName evidence="10">Ascorbate-specific PTS system EIIA component</fullName>
    </recommendedName>
    <alternativeName>
        <fullName evidence="11">Ascorbate-specific phosphotransferase enzyme IIA component</fullName>
    </alternativeName>
</protein>
<dbReference type="InterPro" id="IPR016152">
    <property type="entry name" value="PTrfase/Anion_transptr"/>
</dbReference>
<dbReference type="InterPro" id="IPR007737">
    <property type="entry name" value="Mga_HTH"/>
</dbReference>
<dbReference type="Pfam" id="PF00874">
    <property type="entry name" value="PRD"/>
    <property type="match status" value="2"/>
</dbReference>
<dbReference type="Pfam" id="PF05043">
    <property type="entry name" value="Mga"/>
    <property type="match status" value="1"/>
</dbReference>
<dbReference type="SUPFAM" id="SSF55804">
    <property type="entry name" value="Phoshotransferase/anion transport protein"/>
    <property type="match status" value="1"/>
</dbReference>
<dbReference type="GO" id="GO:0005737">
    <property type="term" value="C:cytoplasm"/>
    <property type="evidence" value="ECO:0007669"/>
    <property type="project" value="UniProtKB-SubCell"/>
</dbReference>
<dbReference type="InterPro" id="IPR011608">
    <property type="entry name" value="PRD"/>
</dbReference>
<dbReference type="GeneID" id="34220285"/>
<evidence type="ECO:0000256" key="5">
    <source>
        <dbReference type="ARBA" id="ARBA00022679"/>
    </source>
</evidence>
<gene>
    <name evidence="15" type="ORF">GZ22_11010</name>
</gene>
<dbReference type="KEGG" id="tap:GZ22_11010"/>
<keyword evidence="8" id="KW-0010">Activator</keyword>
<dbReference type="PROSITE" id="PS00372">
    <property type="entry name" value="PTS_EIIA_TYPE_2_HIS"/>
    <property type="match status" value="1"/>
</dbReference>
<dbReference type="PANTHER" id="PTHR36203:SF1">
    <property type="entry name" value="ASCORBATE-SPECIFIC PTS SYSTEM EIIA COMPONENT"/>
    <property type="match status" value="1"/>
</dbReference>
<evidence type="ECO:0000313" key="15">
    <source>
        <dbReference type="EMBL" id="AIF67123.1"/>
    </source>
</evidence>
<feature type="domain" description="PRD" evidence="14">
    <location>
        <begin position="184"/>
        <end position="284"/>
    </location>
</feature>
<dbReference type="PROSITE" id="PS51372">
    <property type="entry name" value="PRD_2"/>
    <property type="match status" value="2"/>
</dbReference>
<name>A0A075LRN2_9BACI</name>
<evidence type="ECO:0000256" key="8">
    <source>
        <dbReference type="ARBA" id="ARBA00023159"/>
    </source>
</evidence>
<dbReference type="PROSITE" id="PS51099">
    <property type="entry name" value="PTS_EIIB_TYPE_2"/>
    <property type="match status" value="1"/>
</dbReference>
<evidence type="ECO:0000256" key="4">
    <source>
        <dbReference type="ARBA" id="ARBA00022553"/>
    </source>
</evidence>
<keyword evidence="2" id="KW-0813">Transport</keyword>
<comment type="subcellular location">
    <subcellularLocation>
        <location evidence="1">Cytoplasm</location>
    </subcellularLocation>
</comment>
<dbReference type="Gene3D" id="3.40.930.10">
    <property type="entry name" value="Mannitol-specific EII, Chain A"/>
    <property type="match status" value="1"/>
</dbReference>
<dbReference type="RefSeq" id="WP_038562277.1">
    <property type="nucleotide sequence ID" value="NZ_CP008876.1"/>
</dbReference>
<keyword evidence="6" id="KW-0598">Phosphotransferase system</keyword>
<dbReference type="Proteomes" id="UP000027980">
    <property type="component" value="Chromosome"/>
</dbReference>
<comment type="function">
    <text evidence="9">The phosphoenolpyruvate-dependent sugar phosphotransferase system (sugar PTS), a major carbohydrate active transport system, catalyzes the phosphorylation of incoming sugar substrates concomitantly with their translocation across the cell membrane. The enzyme II UlaABC PTS system is involved in ascorbate transport.</text>
</comment>
<evidence type="ECO:0000256" key="9">
    <source>
        <dbReference type="ARBA" id="ARBA00037387"/>
    </source>
</evidence>
<dbReference type="PANTHER" id="PTHR36203">
    <property type="entry name" value="ASCORBATE-SPECIFIC PTS SYSTEM EIIA COMPONENT"/>
    <property type="match status" value="1"/>
</dbReference>
<dbReference type="HOGENOM" id="CLU_013442_1_0_9"/>
<dbReference type="GO" id="GO:0009401">
    <property type="term" value="P:phosphoenolpyruvate-dependent sugar phosphotransferase system"/>
    <property type="evidence" value="ECO:0007669"/>
    <property type="project" value="UniProtKB-KW"/>
</dbReference>
<dbReference type="InterPro" id="IPR051351">
    <property type="entry name" value="Ascorbate-PTS_EIIA_comp"/>
</dbReference>
<feature type="domain" description="PTS EIIB type-2" evidence="13">
    <location>
        <begin position="400"/>
        <end position="487"/>
    </location>
</feature>
<dbReference type="GO" id="GO:0008982">
    <property type="term" value="F:protein-N(PI)-phosphohistidine-sugar phosphotransferase activity"/>
    <property type="evidence" value="ECO:0007669"/>
    <property type="project" value="InterPro"/>
</dbReference>